<name>A0A9D1E5U2_9FIRM</name>
<sequence>MVKSIIYTLAAIILCAGFFIFTELYVSRQFEYVSAAADTLYRKVEEGDATVGDAHAVMELWEDKKSKLHIFIPHNDIAQIDYYLTEAGGHIRDGENGLAMAKLNVVIHLAQSLPSAYSVRLENVF</sequence>
<evidence type="ECO:0000256" key="1">
    <source>
        <dbReference type="SAM" id="Phobius"/>
    </source>
</evidence>
<organism evidence="2 3">
    <name type="scientific">Candidatus Coproplasma avicola</name>
    <dbReference type="NCBI Taxonomy" id="2840744"/>
    <lineage>
        <taxon>Bacteria</taxon>
        <taxon>Bacillati</taxon>
        <taxon>Bacillota</taxon>
        <taxon>Clostridia</taxon>
        <taxon>Eubacteriales</taxon>
        <taxon>Candidatus Coproplasma</taxon>
    </lineage>
</organism>
<proteinExistence type="predicted"/>
<dbReference type="Proteomes" id="UP000823913">
    <property type="component" value="Unassembled WGS sequence"/>
</dbReference>
<evidence type="ECO:0000313" key="3">
    <source>
        <dbReference type="Proteomes" id="UP000823913"/>
    </source>
</evidence>
<comment type="caution">
    <text evidence="2">The sequence shown here is derived from an EMBL/GenBank/DDBJ whole genome shotgun (WGS) entry which is preliminary data.</text>
</comment>
<feature type="transmembrane region" description="Helical" evidence="1">
    <location>
        <begin position="6"/>
        <end position="26"/>
    </location>
</feature>
<reference evidence="2" key="1">
    <citation type="submission" date="2020-10" db="EMBL/GenBank/DDBJ databases">
        <authorList>
            <person name="Gilroy R."/>
        </authorList>
    </citation>
    <scope>NUCLEOTIDE SEQUENCE</scope>
    <source>
        <strain evidence="2">ChiW16-3235</strain>
    </source>
</reference>
<accession>A0A9D1E5U2</accession>
<reference evidence="2" key="2">
    <citation type="journal article" date="2021" name="PeerJ">
        <title>Extensive microbial diversity within the chicken gut microbiome revealed by metagenomics and culture.</title>
        <authorList>
            <person name="Gilroy R."/>
            <person name="Ravi A."/>
            <person name="Getino M."/>
            <person name="Pursley I."/>
            <person name="Horton D.L."/>
            <person name="Alikhan N.F."/>
            <person name="Baker D."/>
            <person name="Gharbi K."/>
            <person name="Hall N."/>
            <person name="Watson M."/>
            <person name="Adriaenssens E.M."/>
            <person name="Foster-Nyarko E."/>
            <person name="Jarju S."/>
            <person name="Secka A."/>
            <person name="Antonio M."/>
            <person name="Oren A."/>
            <person name="Chaudhuri R.R."/>
            <person name="La Ragione R."/>
            <person name="Hildebrand F."/>
            <person name="Pallen M.J."/>
        </authorList>
    </citation>
    <scope>NUCLEOTIDE SEQUENCE</scope>
    <source>
        <strain evidence="2">ChiW16-3235</strain>
    </source>
</reference>
<dbReference type="Pfam" id="PF14276">
    <property type="entry name" value="DUF4363"/>
    <property type="match status" value="1"/>
</dbReference>
<keyword evidence="1" id="KW-0472">Membrane</keyword>
<gene>
    <name evidence="2" type="ORF">IAB94_01665</name>
</gene>
<evidence type="ECO:0000313" key="2">
    <source>
        <dbReference type="EMBL" id="HIR66736.1"/>
    </source>
</evidence>
<dbReference type="InterPro" id="IPR025373">
    <property type="entry name" value="DUF4363"/>
</dbReference>
<dbReference type="AlphaFoldDB" id="A0A9D1E5U2"/>
<keyword evidence="1" id="KW-1133">Transmembrane helix</keyword>
<keyword evidence="1" id="KW-0812">Transmembrane</keyword>
<dbReference type="EMBL" id="DVHK01000040">
    <property type="protein sequence ID" value="HIR66736.1"/>
    <property type="molecule type" value="Genomic_DNA"/>
</dbReference>
<protein>
    <submittedName>
        <fullName evidence="2">DUF4363 family protein</fullName>
    </submittedName>
</protein>